<protein>
    <submittedName>
        <fullName evidence="2">Uncharacterized protein</fullName>
    </submittedName>
</protein>
<reference evidence="2 3" key="1">
    <citation type="journal article" date="2019" name="Commun. Biol.">
        <title>The bagworm genome reveals a unique fibroin gene that provides high tensile strength.</title>
        <authorList>
            <person name="Kono N."/>
            <person name="Nakamura H."/>
            <person name="Ohtoshi R."/>
            <person name="Tomita M."/>
            <person name="Numata K."/>
            <person name="Arakawa K."/>
        </authorList>
    </citation>
    <scope>NUCLEOTIDE SEQUENCE [LARGE SCALE GENOMIC DNA]</scope>
</reference>
<sequence length="78" mass="8784">MQGVKPALEAGRQSSISRHSAVPDSWIDIRYLAEMKWANGGRVLYRNSSSLDEMNQRKLSLPYVFCESVISYSRAGAF</sequence>
<evidence type="ECO:0000256" key="1">
    <source>
        <dbReference type="SAM" id="MobiDB-lite"/>
    </source>
</evidence>
<gene>
    <name evidence="2" type="ORF">EVAR_13477_1</name>
</gene>
<proteinExistence type="predicted"/>
<dbReference type="AlphaFoldDB" id="A0A4C1UY20"/>
<evidence type="ECO:0000313" key="2">
    <source>
        <dbReference type="EMBL" id="GBP31358.1"/>
    </source>
</evidence>
<name>A0A4C1UY20_EUMVA</name>
<dbReference type="Proteomes" id="UP000299102">
    <property type="component" value="Unassembled WGS sequence"/>
</dbReference>
<comment type="caution">
    <text evidence="2">The sequence shown here is derived from an EMBL/GenBank/DDBJ whole genome shotgun (WGS) entry which is preliminary data.</text>
</comment>
<dbReference type="EMBL" id="BGZK01000245">
    <property type="protein sequence ID" value="GBP31358.1"/>
    <property type="molecule type" value="Genomic_DNA"/>
</dbReference>
<keyword evidence="3" id="KW-1185">Reference proteome</keyword>
<evidence type="ECO:0000313" key="3">
    <source>
        <dbReference type="Proteomes" id="UP000299102"/>
    </source>
</evidence>
<accession>A0A4C1UY20</accession>
<organism evidence="2 3">
    <name type="scientific">Eumeta variegata</name>
    <name type="common">Bagworm moth</name>
    <name type="synonym">Eumeta japonica</name>
    <dbReference type="NCBI Taxonomy" id="151549"/>
    <lineage>
        <taxon>Eukaryota</taxon>
        <taxon>Metazoa</taxon>
        <taxon>Ecdysozoa</taxon>
        <taxon>Arthropoda</taxon>
        <taxon>Hexapoda</taxon>
        <taxon>Insecta</taxon>
        <taxon>Pterygota</taxon>
        <taxon>Neoptera</taxon>
        <taxon>Endopterygota</taxon>
        <taxon>Lepidoptera</taxon>
        <taxon>Glossata</taxon>
        <taxon>Ditrysia</taxon>
        <taxon>Tineoidea</taxon>
        <taxon>Psychidae</taxon>
        <taxon>Oiketicinae</taxon>
        <taxon>Eumeta</taxon>
    </lineage>
</organism>
<feature type="region of interest" description="Disordered" evidence="1">
    <location>
        <begin position="1"/>
        <end position="20"/>
    </location>
</feature>